<organism evidence="1">
    <name type="scientific">uncultured Caudovirales phage</name>
    <dbReference type="NCBI Taxonomy" id="2100421"/>
    <lineage>
        <taxon>Viruses</taxon>
        <taxon>Duplodnaviria</taxon>
        <taxon>Heunggongvirae</taxon>
        <taxon>Uroviricota</taxon>
        <taxon>Caudoviricetes</taxon>
        <taxon>Peduoviridae</taxon>
        <taxon>Maltschvirus</taxon>
        <taxon>Maltschvirus maltsch</taxon>
    </lineage>
</organism>
<protein>
    <submittedName>
        <fullName evidence="1">Uncharacterized protein</fullName>
    </submittedName>
</protein>
<proteinExistence type="predicted"/>
<reference evidence="1" key="1">
    <citation type="submission" date="2020-05" db="EMBL/GenBank/DDBJ databases">
        <authorList>
            <person name="Chiriac C."/>
            <person name="Salcher M."/>
            <person name="Ghai R."/>
            <person name="Kavagutti S V."/>
        </authorList>
    </citation>
    <scope>NUCLEOTIDE SEQUENCE</scope>
</reference>
<sequence length="155" mass="18192">MANHGFITTKKNLKKDNILLDLHEINQRRFKSSLSIEETNWSGRGAWYISYKVPGQDYREGFHIWLTSSRKIEHRHAHNFAAYLETSFTEELGVKYNATMSDEGISDKWKPDPEKYKTYKLYYNEIYGGAHAIPGFFEKLLKNTLSHVPKELRDC</sequence>
<gene>
    <name evidence="1" type="ORF">UFOVP1290_339</name>
</gene>
<name>A0A6J5RIK5_9CAUD</name>
<accession>A0A6J5RIK5</accession>
<evidence type="ECO:0000313" key="1">
    <source>
        <dbReference type="EMBL" id="CAB4196819.1"/>
    </source>
</evidence>
<dbReference type="EMBL" id="LR797252">
    <property type="protein sequence ID" value="CAB4196819.1"/>
    <property type="molecule type" value="Genomic_DNA"/>
</dbReference>